<reference evidence="2" key="1">
    <citation type="submission" date="2022-08" db="EMBL/GenBank/DDBJ databases">
        <authorList>
            <person name="Kallberg Y."/>
            <person name="Tangrot J."/>
            <person name="Rosling A."/>
        </authorList>
    </citation>
    <scope>NUCLEOTIDE SEQUENCE</scope>
    <source>
        <strain evidence="2">Wild A</strain>
    </source>
</reference>
<dbReference type="AlphaFoldDB" id="A0A9W4SLR6"/>
<keyword evidence="3" id="KW-1185">Reference proteome</keyword>
<accession>A0A9W4SLR6</accession>
<dbReference type="InterPro" id="IPR032675">
    <property type="entry name" value="LRR_dom_sf"/>
</dbReference>
<name>A0A9W4SLR6_9GLOM</name>
<organism evidence="2 3">
    <name type="scientific">Funneliformis geosporum</name>
    <dbReference type="NCBI Taxonomy" id="1117311"/>
    <lineage>
        <taxon>Eukaryota</taxon>
        <taxon>Fungi</taxon>
        <taxon>Fungi incertae sedis</taxon>
        <taxon>Mucoromycota</taxon>
        <taxon>Glomeromycotina</taxon>
        <taxon>Glomeromycetes</taxon>
        <taxon>Glomerales</taxon>
        <taxon>Glomeraceae</taxon>
        <taxon>Funneliformis</taxon>
    </lineage>
</organism>
<dbReference type="Proteomes" id="UP001153678">
    <property type="component" value="Unassembled WGS sequence"/>
</dbReference>
<protein>
    <submittedName>
        <fullName evidence="2">1727_t:CDS:1</fullName>
    </submittedName>
</protein>
<dbReference type="OrthoDB" id="266138at2759"/>
<dbReference type="EMBL" id="CAMKVN010001249">
    <property type="protein sequence ID" value="CAI2174713.1"/>
    <property type="molecule type" value="Genomic_DNA"/>
</dbReference>
<dbReference type="SUPFAM" id="SSF52058">
    <property type="entry name" value="L domain-like"/>
    <property type="match status" value="1"/>
</dbReference>
<evidence type="ECO:0000256" key="1">
    <source>
        <dbReference type="SAM" id="MobiDB-lite"/>
    </source>
</evidence>
<sequence length="579" mass="64856">MKPQLPKLKKGQKQSDASDDDIVKDLKTQPLESLLSDLALYKGDEIEVLTKEEPTLSLTNLDKNEWGVIKQKVFADLYGSWENTAEEGQIVNLSEKISADSEDLVVSEADIDKTAFSPSAKQQAKWKLQEKKIELMPETTDQTNPADYTMALMFAESFGKTVAQEMLPKVIAAITKDTMEGYRNLDQEWGQNLVEDDGTYLKGIRGAAKFEQIEKQQQKNYENKKNSEAVKEIKVKEGTELKGGLEIKDYPDLEAIFLPFTKEITTLTIGSCPKIEVIFVPGNKITKIEGLKDLTQLRELNFGENQVEEIDVSNNNILEDLSLHKNPKTFKFTGDTLPIANILEGLSENDLKEVADKLGVKTENKPKEDIKKEIIAEIEKNNQNKEKLKDPKTGIPDLLNENGEIDKDKLEKLKDDAKKYEALVAEPKNDPVKSAGKKDIEQAELTKLIEAVEKIKNVLGVSPNNPLPNDWENKLDDLKNRPTRDDLNNAVKNAEEKYKDYINPNSPGDKNKLEQAAKDAGFINPADSSALEKAANGQGKTVISQTDLNNLRNNQEKHKPEDLEKHKPGDLKPVDLPAN</sequence>
<dbReference type="Gene3D" id="3.80.10.10">
    <property type="entry name" value="Ribonuclease Inhibitor"/>
    <property type="match status" value="1"/>
</dbReference>
<feature type="compositionally biased region" description="Basic and acidic residues" evidence="1">
    <location>
        <begin position="471"/>
        <end position="500"/>
    </location>
</feature>
<feature type="region of interest" description="Disordered" evidence="1">
    <location>
        <begin position="460"/>
        <end position="579"/>
    </location>
</feature>
<proteinExistence type="predicted"/>
<evidence type="ECO:0000313" key="2">
    <source>
        <dbReference type="EMBL" id="CAI2174713.1"/>
    </source>
</evidence>
<feature type="compositionally biased region" description="Basic and acidic residues" evidence="1">
    <location>
        <begin position="554"/>
        <end position="573"/>
    </location>
</feature>
<gene>
    <name evidence="2" type="ORF">FWILDA_LOCUS6730</name>
</gene>
<evidence type="ECO:0000313" key="3">
    <source>
        <dbReference type="Proteomes" id="UP001153678"/>
    </source>
</evidence>
<feature type="region of interest" description="Disordered" evidence="1">
    <location>
        <begin position="1"/>
        <end position="22"/>
    </location>
</feature>
<feature type="compositionally biased region" description="Polar residues" evidence="1">
    <location>
        <begin position="538"/>
        <end position="553"/>
    </location>
</feature>
<comment type="caution">
    <text evidence="2">The sequence shown here is derived from an EMBL/GenBank/DDBJ whole genome shotgun (WGS) entry which is preliminary data.</text>
</comment>